<reference evidence="1" key="1">
    <citation type="submission" date="2018-05" db="EMBL/GenBank/DDBJ databases">
        <title>Draft genome of Mucuna pruriens seed.</title>
        <authorList>
            <person name="Nnadi N.E."/>
            <person name="Vos R."/>
            <person name="Hasami M.H."/>
            <person name="Devisetty U.K."/>
            <person name="Aguiy J.C."/>
        </authorList>
    </citation>
    <scope>NUCLEOTIDE SEQUENCE [LARGE SCALE GENOMIC DNA]</scope>
    <source>
        <strain evidence="1">JCA_2017</strain>
    </source>
</reference>
<comment type="caution">
    <text evidence="1">The sequence shown here is derived from an EMBL/GenBank/DDBJ whole genome shotgun (WGS) entry which is preliminary data.</text>
</comment>
<dbReference type="AlphaFoldDB" id="A0A371I257"/>
<keyword evidence="2" id="KW-1185">Reference proteome</keyword>
<dbReference type="PANTHER" id="PTHR11439:SF470">
    <property type="entry name" value="CYSTEINE-RICH RLK (RECEPTOR-LIKE PROTEIN KINASE) 8"/>
    <property type="match status" value="1"/>
</dbReference>
<protein>
    <submittedName>
        <fullName evidence="1">Mitochondrial protein</fullName>
    </submittedName>
</protein>
<dbReference type="Proteomes" id="UP000257109">
    <property type="component" value="Unassembled WGS sequence"/>
</dbReference>
<proteinExistence type="predicted"/>
<gene>
    <name evidence="1" type="ORF">CR513_06584</name>
</gene>
<dbReference type="PANTHER" id="PTHR11439">
    <property type="entry name" value="GAG-POL-RELATED RETROTRANSPOSON"/>
    <property type="match status" value="1"/>
</dbReference>
<sequence length="112" mass="12895">MCWLNLCNVRNKTIGRHYLKGKLGQGIVLPTNVDLQSTTYCDSNWTNCPLTQHFLTSYVVFLNSSLISWKIKKQHIVFQSCIEVEYLYLIQIPCSCTMIASLQSTLQQIQFS</sequence>
<name>A0A371I257_MUCPR</name>
<evidence type="ECO:0000313" key="1">
    <source>
        <dbReference type="EMBL" id="RDY09105.1"/>
    </source>
</evidence>
<evidence type="ECO:0000313" key="2">
    <source>
        <dbReference type="Proteomes" id="UP000257109"/>
    </source>
</evidence>
<feature type="non-terminal residue" evidence="1">
    <location>
        <position position="1"/>
    </location>
</feature>
<dbReference type="EMBL" id="QJKJ01001126">
    <property type="protein sequence ID" value="RDY09105.1"/>
    <property type="molecule type" value="Genomic_DNA"/>
</dbReference>
<accession>A0A371I257</accession>
<dbReference type="OrthoDB" id="1301315at2759"/>
<organism evidence="1 2">
    <name type="scientific">Mucuna pruriens</name>
    <name type="common">Velvet bean</name>
    <name type="synonym">Dolichos pruriens</name>
    <dbReference type="NCBI Taxonomy" id="157652"/>
    <lineage>
        <taxon>Eukaryota</taxon>
        <taxon>Viridiplantae</taxon>
        <taxon>Streptophyta</taxon>
        <taxon>Embryophyta</taxon>
        <taxon>Tracheophyta</taxon>
        <taxon>Spermatophyta</taxon>
        <taxon>Magnoliopsida</taxon>
        <taxon>eudicotyledons</taxon>
        <taxon>Gunneridae</taxon>
        <taxon>Pentapetalae</taxon>
        <taxon>rosids</taxon>
        <taxon>fabids</taxon>
        <taxon>Fabales</taxon>
        <taxon>Fabaceae</taxon>
        <taxon>Papilionoideae</taxon>
        <taxon>50 kb inversion clade</taxon>
        <taxon>NPAAA clade</taxon>
        <taxon>indigoferoid/millettioid clade</taxon>
        <taxon>Phaseoleae</taxon>
        <taxon>Mucuna</taxon>
    </lineage>
</organism>